<evidence type="ECO:0000313" key="13">
    <source>
        <dbReference type="Proteomes" id="UP000322188"/>
    </source>
</evidence>
<reference evidence="13 14" key="1">
    <citation type="journal article" date="1992" name="Lakartidningen">
        <title>[Penicillin V and not amoxicillin is the first choice preparation in acute otitis].</title>
        <authorList>
            <person name="Kamme C."/>
            <person name="Lundgren K."/>
            <person name="Prellner K."/>
        </authorList>
    </citation>
    <scope>NUCLEOTIDE SEQUENCE [LARGE SCALE GENOMIC DNA]</scope>
    <source>
        <strain evidence="7 17">513A</strain>
        <strain evidence="12 13">PC2022III</strain>
        <strain evidence="10 16">PC3714II</strain>
        <strain evidence="11 14">PC3939II</strain>
        <strain evidence="8 15">PC4597II</strain>
        <strain evidence="9 18">PC5538III-lc</strain>
        <strain evidence="6 19">W1</strain>
    </source>
</reference>
<dbReference type="PROSITE" id="PS00198">
    <property type="entry name" value="4FE4S_FER_1"/>
    <property type="match status" value="2"/>
</dbReference>
<dbReference type="EMBL" id="SAYG01000007">
    <property type="protein sequence ID" value="TXJ44847.1"/>
    <property type="molecule type" value="Genomic_DNA"/>
</dbReference>
<evidence type="ECO:0000313" key="16">
    <source>
        <dbReference type="Proteomes" id="UP000324574"/>
    </source>
</evidence>
<dbReference type="EMBL" id="SAXX01000013">
    <property type="protein sequence ID" value="TXJ33160.1"/>
    <property type="molecule type" value="Genomic_DNA"/>
</dbReference>
<sequence>MKLPKVNDLGFFEIRLESIGGMGANSAGKMLADVGVLSQGYNGAAFSSYGSEKKGSPVKSFVRFADSETSVRVNSTVEEPHVVAVFHMNLLKNPMTLMGVKDDAIVIFNTNMSPKEARDFAKLHGGKVVCVDAIKIAGDLHLPSQAANTIIMGAMIKQLPFIEKELFEKQIRKQFDGKKPELVEPNIEAFRRGYDDSVEEVFAPEDKYPYIPYKKPEPVYGKNNQLTGGYISAAGNSTLKDLQVTRTGKIPVFNPANCIDCAQCEAVCPDLCIVWERGPDRKKPEVTAMNMMGIDYQYCKGCLKCVRACPKGPYAPKPLEKDQQALRIELEVNFDVDKLTYSRYKKNK</sequence>
<dbReference type="PANTHER" id="PTHR43366:SF1">
    <property type="entry name" value="PYRUVATE SYNTHASE SUBUNIT PORC"/>
    <property type="match status" value="1"/>
</dbReference>
<evidence type="ECO:0000256" key="2">
    <source>
        <dbReference type="ARBA" id="ARBA00023002"/>
    </source>
</evidence>
<keyword evidence="3" id="KW-0408">Iron</keyword>
<reference evidence="7" key="2">
    <citation type="submission" date="2019-01" db="EMBL/GenBank/DDBJ databases">
        <authorList>
            <person name="Thorell K."/>
        </authorList>
    </citation>
    <scope>NUCLEOTIDE SEQUENCE</scope>
    <source>
        <strain evidence="7">513A</strain>
        <strain evidence="12">PC2022III</strain>
        <strain evidence="10">PC3714II</strain>
        <strain evidence="11">PC3939II</strain>
        <strain evidence="8">PC4597II</strain>
        <strain evidence="9">PC5538III-lc</strain>
        <strain evidence="6">W1</strain>
    </source>
</reference>
<dbReference type="GO" id="GO:0016625">
    <property type="term" value="F:oxidoreductase activity, acting on the aldehyde or oxo group of donors, iron-sulfur protein as acceptor"/>
    <property type="evidence" value="ECO:0007669"/>
    <property type="project" value="InterPro"/>
</dbReference>
<evidence type="ECO:0000313" key="7">
    <source>
        <dbReference type="EMBL" id="TXJ20173.1"/>
    </source>
</evidence>
<feature type="domain" description="4Fe-4S ferredoxin-type" evidence="5">
    <location>
        <begin position="290"/>
        <end position="319"/>
    </location>
</feature>
<dbReference type="RefSeq" id="WP_147526640.1">
    <property type="nucleotide sequence ID" value="NZ_CAUDFA010000036.1"/>
</dbReference>
<dbReference type="EMBL" id="SAXU01000001">
    <property type="protein sequence ID" value="TXJ20173.1"/>
    <property type="molecule type" value="Genomic_DNA"/>
</dbReference>
<evidence type="ECO:0000313" key="12">
    <source>
        <dbReference type="EMBL" id="TXJ60035.1"/>
    </source>
</evidence>
<gene>
    <name evidence="9" type="ORF">EPJ69_05125</name>
    <name evidence="10" type="ORF">EPJ70_06645</name>
    <name evidence="8" type="ORF">EPJ73_01780</name>
    <name evidence="12" type="ORF">EPJ74_07445</name>
    <name evidence="7" type="ORF">EPJ79_03180</name>
    <name evidence="6" type="ORF">EPJ80_05160</name>
    <name evidence="11" type="ORF">EPJ84_02155</name>
</gene>
<evidence type="ECO:0000256" key="1">
    <source>
        <dbReference type="ARBA" id="ARBA00022723"/>
    </source>
</evidence>
<dbReference type="EMBL" id="SAYA01000002">
    <property type="protein sequence ID" value="TXJ28137.1"/>
    <property type="molecule type" value="Genomic_DNA"/>
</dbReference>
<evidence type="ECO:0000313" key="15">
    <source>
        <dbReference type="Proteomes" id="UP000324336"/>
    </source>
</evidence>
<dbReference type="GO" id="GO:0051536">
    <property type="term" value="F:iron-sulfur cluster binding"/>
    <property type="evidence" value="ECO:0007669"/>
    <property type="project" value="UniProtKB-KW"/>
</dbReference>
<keyword evidence="2" id="KW-0560">Oxidoreductase</keyword>
<evidence type="ECO:0000313" key="18">
    <source>
        <dbReference type="Proteomes" id="UP000324707"/>
    </source>
</evidence>
<evidence type="ECO:0000313" key="6">
    <source>
        <dbReference type="EMBL" id="TXJ12181.1"/>
    </source>
</evidence>
<dbReference type="Proteomes" id="UP000324336">
    <property type="component" value="Unassembled WGS sequence"/>
</dbReference>
<dbReference type="Proteomes" id="UP000322307">
    <property type="component" value="Unassembled WGS sequence"/>
</dbReference>
<dbReference type="GeneID" id="61067148"/>
<evidence type="ECO:0000256" key="3">
    <source>
        <dbReference type="ARBA" id="ARBA00023004"/>
    </source>
</evidence>
<dbReference type="Pfam" id="PF01558">
    <property type="entry name" value="POR"/>
    <property type="match status" value="1"/>
</dbReference>
<dbReference type="Proteomes" id="UP000322188">
    <property type="component" value="Unassembled WGS sequence"/>
</dbReference>
<evidence type="ECO:0000256" key="4">
    <source>
        <dbReference type="ARBA" id="ARBA00023014"/>
    </source>
</evidence>
<dbReference type="Gene3D" id="3.30.70.20">
    <property type="match status" value="1"/>
</dbReference>
<name>A0A5C8D586_9SPIR</name>
<protein>
    <submittedName>
        <fullName evidence="7">4Fe-4S dicluster domain-containing protein</fullName>
    </submittedName>
</protein>
<dbReference type="InterPro" id="IPR011894">
    <property type="entry name" value="PorC_KorC"/>
</dbReference>
<dbReference type="Proteomes" id="UP000325116">
    <property type="component" value="Unassembled WGS sequence"/>
</dbReference>
<keyword evidence="1" id="KW-0479">Metal-binding</keyword>
<evidence type="ECO:0000313" key="9">
    <source>
        <dbReference type="EMBL" id="TXJ33160.1"/>
    </source>
</evidence>
<dbReference type="Pfam" id="PF13237">
    <property type="entry name" value="Fer4_10"/>
    <property type="match status" value="1"/>
</dbReference>
<dbReference type="EMBL" id="SAYE01000005">
    <property type="protein sequence ID" value="TXJ52446.1"/>
    <property type="molecule type" value="Genomic_DNA"/>
</dbReference>
<dbReference type="InterPro" id="IPR002869">
    <property type="entry name" value="Pyrv_flavodox_OxRed_cen"/>
</dbReference>
<dbReference type="InterPro" id="IPR017896">
    <property type="entry name" value="4Fe4S_Fe-S-bd"/>
</dbReference>
<dbReference type="InterPro" id="IPR017900">
    <property type="entry name" value="4Fe4S_Fe_S_CS"/>
</dbReference>
<dbReference type="Proteomes" id="UP000324574">
    <property type="component" value="Unassembled WGS sequence"/>
</dbReference>
<organism evidence="7 17">
    <name type="scientific">Brachyspira aalborgi</name>
    <dbReference type="NCBI Taxonomy" id="29522"/>
    <lineage>
        <taxon>Bacteria</taxon>
        <taxon>Pseudomonadati</taxon>
        <taxon>Spirochaetota</taxon>
        <taxon>Spirochaetia</taxon>
        <taxon>Brachyspirales</taxon>
        <taxon>Brachyspiraceae</taxon>
        <taxon>Brachyspira</taxon>
    </lineage>
</organism>
<evidence type="ECO:0000313" key="10">
    <source>
        <dbReference type="EMBL" id="TXJ44847.1"/>
    </source>
</evidence>
<evidence type="ECO:0000313" key="19">
    <source>
        <dbReference type="Proteomes" id="UP000325116"/>
    </source>
</evidence>
<dbReference type="Gene3D" id="3.40.920.10">
    <property type="entry name" value="Pyruvate-ferredoxin oxidoreductase, PFOR, domain III"/>
    <property type="match status" value="1"/>
</dbReference>
<evidence type="ECO:0000313" key="17">
    <source>
        <dbReference type="Proteomes" id="UP000324638"/>
    </source>
</evidence>
<dbReference type="EMBL" id="SAXT01000004">
    <property type="protein sequence ID" value="TXJ12181.1"/>
    <property type="molecule type" value="Genomic_DNA"/>
</dbReference>
<dbReference type="InterPro" id="IPR019752">
    <property type="entry name" value="Pyrv/ketoisovalerate_OxRed_cat"/>
</dbReference>
<dbReference type="SUPFAM" id="SSF53323">
    <property type="entry name" value="Pyruvate-ferredoxin oxidoreductase, PFOR, domain III"/>
    <property type="match status" value="1"/>
</dbReference>
<accession>A0A5C8D586</accession>
<dbReference type="PANTHER" id="PTHR43366">
    <property type="entry name" value="PYRUVATE SYNTHASE SUBUNIT PORC"/>
    <property type="match status" value="1"/>
</dbReference>
<dbReference type="AlphaFoldDB" id="A0A5C8D586"/>
<dbReference type="SUPFAM" id="SSF46548">
    <property type="entry name" value="alpha-helical ferredoxin"/>
    <property type="match status" value="1"/>
</dbReference>
<feature type="domain" description="4Fe-4S ferredoxin-type" evidence="5">
    <location>
        <begin position="249"/>
        <end position="278"/>
    </location>
</feature>
<dbReference type="NCBIfam" id="TIGR02175">
    <property type="entry name" value="PorC_KorC"/>
    <property type="match status" value="1"/>
</dbReference>
<dbReference type="PROSITE" id="PS51379">
    <property type="entry name" value="4FE4S_FER_2"/>
    <property type="match status" value="2"/>
</dbReference>
<proteinExistence type="predicted"/>
<dbReference type="GO" id="GO:0046872">
    <property type="term" value="F:metal ion binding"/>
    <property type="evidence" value="ECO:0007669"/>
    <property type="project" value="UniProtKB-KW"/>
</dbReference>
<comment type="caution">
    <text evidence="7">The sequence shown here is derived from an EMBL/GenBank/DDBJ whole genome shotgun (WGS) entry which is preliminary data.</text>
</comment>
<evidence type="ECO:0000313" key="11">
    <source>
        <dbReference type="EMBL" id="TXJ52446.1"/>
    </source>
</evidence>
<keyword evidence="4" id="KW-0411">Iron-sulfur</keyword>
<evidence type="ECO:0000313" key="8">
    <source>
        <dbReference type="EMBL" id="TXJ28137.1"/>
    </source>
</evidence>
<dbReference type="InterPro" id="IPR051626">
    <property type="entry name" value="Oxidoreductase_gamma_subunit"/>
</dbReference>
<evidence type="ECO:0000313" key="14">
    <source>
        <dbReference type="Proteomes" id="UP000322307"/>
    </source>
</evidence>
<dbReference type="Proteomes" id="UP000324707">
    <property type="component" value="Unassembled WGS sequence"/>
</dbReference>
<dbReference type="EMBL" id="SAYK01000006">
    <property type="protein sequence ID" value="TXJ60035.1"/>
    <property type="molecule type" value="Genomic_DNA"/>
</dbReference>
<dbReference type="Proteomes" id="UP000324638">
    <property type="component" value="Unassembled WGS sequence"/>
</dbReference>
<evidence type="ECO:0000259" key="5">
    <source>
        <dbReference type="PROSITE" id="PS51379"/>
    </source>
</evidence>